<organism evidence="1">
    <name type="scientific">freshwater metagenome</name>
    <dbReference type="NCBI Taxonomy" id="449393"/>
    <lineage>
        <taxon>unclassified sequences</taxon>
        <taxon>metagenomes</taxon>
        <taxon>ecological metagenomes</taxon>
    </lineage>
</organism>
<dbReference type="EMBL" id="CAFBMR010000060">
    <property type="protein sequence ID" value="CAB4919970.1"/>
    <property type="molecule type" value="Genomic_DNA"/>
</dbReference>
<dbReference type="AlphaFoldDB" id="A0A6J7HUE7"/>
<gene>
    <name evidence="1" type="ORF">UFOPK3610_01353</name>
</gene>
<name>A0A6J7HUE7_9ZZZZ</name>
<proteinExistence type="predicted"/>
<accession>A0A6J7HUE7</accession>
<protein>
    <submittedName>
        <fullName evidence="1">Unannotated protein</fullName>
    </submittedName>
</protein>
<sequence length="57" mass="6111">MVFNSEAWQLAVAEGARVGDETLLRALWEEGRQHLGAEANALWTKALSGLDAEAVTG</sequence>
<reference evidence="1" key="1">
    <citation type="submission" date="2020-05" db="EMBL/GenBank/DDBJ databases">
        <authorList>
            <person name="Chiriac C."/>
            <person name="Salcher M."/>
            <person name="Ghai R."/>
            <person name="Kavagutti S V."/>
        </authorList>
    </citation>
    <scope>NUCLEOTIDE SEQUENCE</scope>
</reference>
<evidence type="ECO:0000313" key="1">
    <source>
        <dbReference type="EMBL" id="CAB4919970.1"/>
    </source>
</evidence>